<dbReference type="GO" id="GO:0043565">
    <property type="term" value="F:sequence-specific DNA binding"/>
    <property type="evidence" value="ECO:0007669"/>
    <property type="project" value="InterPro"/>
</dbReference>
<organism evidence="4 5">
    <name type="scientific">Rhodoblastus sphagnicola</name>
    <dbReference type="NCBI Taxonomy" id="333368"/>
    <lineage>
        <taxon>Bacteria</taxon>
        <taxon>Pseudomonadati</taxon>
        <taxon>Pseudomonadota</taxon>
        <taxon>Alphaproteobacteria</taxon>
        <taxon>Hyphomicrobiales</taxon>
        <taxon>Rhodoblastaceae</taxon>
        <taxon>Rhodoblastus</taxon>
    </lineage>
</organism>
<dbReference type="InterPro" id="IPR036388">
    <property type="entry name" value="WH-like_DNA-bd_sf"/>
</dbReference>
<keyword evidence="2" id="KW-0238">DNA-binding</keyword>
<dbReference type="SUPFAM" id="SSF54909">
    <property type="entry name" value="Dimeric alpha+beta barrel"/>
    <property type="match status" value="1"/>
</dbReference>
<accession>A0A2S6N7S0</accession>
<dbReference type="PANTHER" id="PTHR30154">
    <property type="entry name" value="LEUCINE-RESPONSIVE REGULATORY PROTEIN"/>
    <property type="match status" value="1"/>
</dbReference>
<dbReference type="EMBL" id="NHSJ01000073">
    <property type="protein sequence ID" value="PPQ30665.1"/>
    <property type="molecule type" value="Genomic_DNA"/>
</dbReference>
<dbReference type="InterPro" id="IPR000485">
    <property type="entry name" value="AsnC-type_HTH_dom"/>
</dbReference>
<evidence type="ECO:0000313" key="4">
    <source>
        <dbReference type="EMBL" id="PPQ30665.1"/>
    </source>
</evidence>
<dbReference type="PROSITE" id="PS00519">
    <property type="entry name" value="HTH_ASNC_1"/>
    <property type="match status" value="1"/>
</dbReference>
<proteinExistence type="predicted"/>
<dbReference type="InterPro" id="IPR036390">
    <property type="entry name" value="WH_DNA-bd_sf"/>
</dbReference>
<dbReference type="PANTHER" id="PTHR30154:SF17">
    <property type="entry name" value="DNA-BINDING TRANSCRIPTIONAL ACTIVATOR DECR"/>
    <property type="match status" value="1"/>
</dbReference>
<dbReference type="GO" id="GO:0006355">
    <property type="term" value="P:regulation of DNA-templated transcription"/>
    <property type="evidence" value="ECO:0007669"/>
    <property type="project" value="UniProtKB-ARBA"/>
</dbReference>
<evidence type="ECO:0000256" key="1">
    <source>
        <dbReference type="ARBA" id="ARBA00023015"/>
    </source>
</evidence>
<dbReference type="GO" id="GO:0043200">
    <property type="term" value="P:response to amino acid"/>
    <property type="evidence" value="ECO:0007669"/>
    <property type="project" value="TreeGrafter"/>
</dbReference>
<dbReference type="GO" id="GO:0005829">
    <property type="term" value="C:cytosol"/>
    <property type="evidence" value="ECO:0007669"/>
    <property type="project" value="TreeGrafter"/>
</dbReference>
<dbReference type="InterPro" id="IPR019885">
    <property type="entry name" value="Tscrpt_reg_HTH_AsnC-type_CS"/>
</dbReference>
<dbReference type="Gene3D" id="1.10.10.10">
    <property type="entry name" value="Winged helix-like DNA-binding domain superfamily/Winged helix DNA-binding domain"/>
    <property type="match status" value="1"/>
</dbReference>
<dbReference type="AlphaFoldDB" id="A0A2S6N7S0"/>
<keyword evidence="3" id="KW-0804">Transcription</keyword>
<dbReference type="SMART" id="SM00344">
    <property type="entry name" value="HTH_ASNC"/>
    <property type="match status" value="1"/>
</dbReference>
<dbReference type="SUPFAM" id="SSF46785">
    <property type="entry name" value="Winged helix' DNA-binding domain"/>
    <property type="match status" value="1"/>
</dbReference>
<keyword evidence="5" id="KW-1185">Reference proteome</keyword>
<comment type="caution">
    <text evidence="4">The sequence shown here is derived from an EMBL/GenBank/DDBJ whole genome shotgun (WGS) entry which is preliminary data.</text>
</comment>
<dbReference type="InterPro" id="IPR019888">
    <property type="entry name" value="Tscrpt_reg_AsnC-like"/>
</dbReference>
<gene>
    <name evidence="4" type="ORF">CCR94_11365</name>
</gene>
<sequence length="176" mass="19249">MDRIDLKILKILQNDATVTVAEIAEKVALSATPCWKRIQKLEASGVLRKRVGLVSGGKVGLGLTVHISIQTGDHGAERLENFVRAVSLMPEVVEFCRLAGEVDYVLKVVTTDISAYDAFYKRLTALMPLRNVSSHFELQSIKSTTALPLELIDPGEPAHEAAALVSQQRVVALRTM</sequence>
<dbReference type="InterPro" id="IPR011008">
    <property type="entry name" value="Dimeric_a/b-barrel"/>
</dbReference>
<keyword evidence="1" id="KW-0805">Transcription regulation</keyword>
<evidence type="ECO:0000256" key="3">
    <source>
        <dbReference type="ARBA" id="ARBA00023163"/>
    </source>
</evidence>
<dbReference type="PROSITE" id="PS50956">
    <property type="entry name" value="HTH_ASNC_2"/>
    <property type="match status" value="1"/>
</dbReference>
<dbReference type="PRINTS" id="PR00033">
    <property type="entry name" value="HTHASNC"/>
</dbReference>
<evidence type="ECO:0000313" key="5">
    <source>
        <dbReference type="Proteomes" id="UP000239089"/>
    </source>
</evidence>
<reference evidence="4 5" key="1">
    <citation type="journal article" date="2018" name="Arch. Microbiol.">
        <title>New insights into the metabolic potential of the phototrophic purple bacterium Rhodopila globiformis DSM 161(T) from its draft genome sequence and evidence for a vanadium-dependent nitrogenase.</title>
        <authorList>
            <person name="Imhoff J.F."/>
            <person name="Rahn T."/>
            <person name="Kunzel S."/>
            <person name="Neulinger S.C."/>
        </authorList>
    </citation>
    <scope>NUCLEOTIDE SEQUENCE [LARGE SCALE GENOMIC DNA]</scope>
    <source>
        <strain evidence="4 5">DSM 16996</strain>
    </source>
</reference>
<dbReference type="Gene3D" id="3.30.70.920">
    <property type="match status" value="1"/>
</dbReference>
<name>A0A2S6N7S0_9HYPH</name>
<dbReference type="Pfam" id="PF01037">
    <property type="entry name" value="AsnC_trans_reg"/>
    <property type="match status" value="1"/>
</dbReference>
<dbReference type="OrthoDB" id="7847328at2"/>
<evidence type="ECO:0000256" key="2">
    <source>
        <dbReference type="ARBA" id="ARBA00023125"/>
    </source>
</evidence>
<protein>
    <submittedName>
        <fullName evidence="4">Transcriptional regulator</fullName>
    </submittedName>
</protein>
<dbReference type="Pfam" id="PF13412">
    <property type="entry name" value="HTH_24"/>
    <property type="match status" value="1"/>
</dbReference>
<dbReference type="CDD" id="cd00090">
    <property type="entry name" value="HTH_ARSR"/>
    <property type="match status" value="1"/>
</dbReference>
<dbReference type="Proteomes" id="UP000239089">
    <property type="component" value="Unassembled WGS sequence"/>
</dbReference>
<dbReference type="InterPro" id="IPR011991">
    <property type="entry name" value="ArsR-like_HTH"/>
</dbReference>
<dbReference type="RefSeq" id="WP_104507975.1">
    <property type="nucleotide sequence ID" value="NZ_JACIGC010000004.1"/>
</dbReference>
<dbReference type="InterPro" id="IPR019887">
    <property type="entry name" value="Tscrpt_reg_AsnC/Lrp_C"/>
</dbReference>